<comment type="similarity">
    <text evidence="9">Belongs to the glycosyltransferase 8 family. Glycogenin subfamily.</text>
</comment>
<dbReference type="FunFam" id="3.90.550.10:FF:000092">
    <property type="entry name" value="Glycogenin 2"/>
    <property type="match status" value="1"/>
</dbReference>
<reference evidence="15" key="1">
    <citation type="journal article" date="2020" name="Stud. Mycol.">
        <title>101 Dothideomycetes genomes: a test case for predicting lifestyles and emergence of pathogens.</title>
        <authorList>
            <person name="Haridas S."/>
            <person name="Albert R."/>
            <person name="Binder M."/>
            <person name="Bloem J."/>
            <person name="Labutti K."/>
            <person name="Salamov A."/>
            <person name="Andreopoulos B."/>
            <person name="Baker S."/>
            <person name="Barry K."/>
            <person name="Bills G."/>
            <person name="Bluhm B."/>
            <person name="Cannon C."/>
            <person name="Castanera R."/>
            <person name="Culley D."/>
            <person name="Daum C."/>
            <person name="Ezra D."/>
            <person name="Gonzalez J."/>
            <person name="Henrissat B."/>
            <person name="Kuo A."/>
            <person name="Liang C."/>
            <person name="Lipzen A."/>
            <person name="Lutzoni F."/>
            <person name="Magnuson J."/>
            <person name="Mondo S."/>
            <person name="Nolan M."/>
            <person name="Ohm R."/>
            <person name="Pangilinan J."/>
            <person name="Park H.-J."/>
            <person name="Ramirez L."/>
            <person name="Alfaro M."/>
            <person name="Sun H."/>
            <person name="Tritt A."/>
            <person name="Yoshinaga Y."/>
            <person name="Zwiers L.-H."/>
            <person name="Turgeon B."/>
            <person name="Goodwin S."/>
            <person name="Spatafora J."/>
            <person name="Crous P."/>
            <person name="Grigoriev I."/>
        </authorList>
    </citation>
    <scope>NUCLEOTIDE SEQUENCE</scope>
    <source>
        <strain evidence="15">CBS 116435</strain>
    </source>
</reference>
<dbReference type="InterPro" id="IPR002495">
    <property type="entry name" value="Glyco_trans_8"/>
</dbReference>
<comment type="catalytic activity">
    <reaction evidence="12">
        <text>L-tyrosyl-[glycogenin] + UDP-alpha-D-glucose = alpha-D-glucosyl-L-tyrosyl-[glycogenin] + UDP + H(+)</text>
        <dbReference type="Rhea" id="RHEA:23360"/>
        <dbReference type="Rhea" id="RHEA-COMP:14604"/>
        <dbReference type="Rhea" id="RHEA-COMP:14605"/>
        <dbReference type="ChEBI" id="CHEBI:15378"/>
        <dbReference type="ChEBI" id="CHEBI:46858"/>
        <dbReference type="ChEBI" id="CHEBI:58223"/>
        <dbReference type="ChEBI" id="CHEBI:58885"/>
        <dbReference type="ChEBI" id="CHEBI:140573"/>
        <dbReference type="EC" id="2.4.1.186"/>
    </reaction>
</comment>
<dbReference type="PANTHER" id="PTHR11183">
    <property type="entry name" value="GLYCOGENIN SUBFAMILY MEMBER"/>
    <property type="match status" value="1"/>
</dbReference>
<dbReference type="Proteomes" id="UP000799441">
    <property type="component" value="Unassembled WGS sequence"/>
</dbReference>
<dbReference type="InterPro" id="IPR029044">
    <property type="entry name" value="Nucleotide-diphossugar_trans"/>
</dbReference>
<evidence type="ECO:0000256" key="4">
    <source>
        <dbReference type="ARBA" id="ARBA00022679"/>
    </source>
</evidence>
<keyword evidence="16" id="KW-1185">Reference proteome</keyword>
<feature type="region of interest" description="Disordered" evidence="14">
    <location>
        <begin position="294"/>
        <end position="320"/>
    </location>
</feature>
<dbReference type="Pfam" id="PF01501">
    <property type="entry name" value="Glyco_transf_8"/>
    <property type="match status" value="1"/>
</dbReference>
<dbReference type="EMBL" id="MU003827">
    <property type="protein sequence ID" value="KAF2718294.1"/>
    <property type="molecule type" value="Genomic_DNA"/>
</dbReference>
<evidence type="ECO:0000256" key="12">
    <source>
        <dbReference type="ARBA" id="ARBA00052293"/>
    </source>
</evidence>
<feature type="region of interest" description="Disordered" evidence="14">
    <location>
        <begin position="646"/>
        <end position="666"/>
    </location>
</feature>
<keyword evidence="5" id="KW-0479">Metal-binding</keyword>
<evidence type="ECO:0000256" key="14">
    <source>
        <dbReference type="SAM" id="MobiDB-lite"/>
    </source>
</evidence>
<evidence type="ECO:0000256" key="10">
    <source>
        <dbReference type="ARBA" id="ARBA00038934"/>
    </source>
</evidence>
<dbReference type="GO" id="GO:0008466">
    <property type="term" value="F:glycogenin glucosyltransferase activity"/>
    <property type="evidence" value="ECO:0007669"/>
    <property type="project" value="UniProtKB-EC"/>
</dbReference>
<evidence type="ECO:0000256" key="5">
    <source>
        <dbReference type="ARBA" id="ARBA00022723"/>
    </source>
</evidence>
<comment type="caution">
    <text evidence="15">The sequence shown here is derived from an EMBL/GenBank/DDBJ whole genome shotgun (WGS) entry which is preliminary data.</text>
</comment>
<name>A0A9P4Q529_9PEZI</name>
<dbReference type="GO" id="GO:0005978">
    <property type="term" value="P:glycogen biosynthetic process"/>
    <property type="evidence" value="ECO:0007669"/>
    <property type="project" value="UniProtKB-KW"/>
</dbReference>
<evidence type="ECO:0000256" key="13">
    <source>
        <dbReference type="ARBA" id="ARBA00057883"/>
    </source>
</evidence>
<keyword evidence="6" id="KW-0320">Glycogen biosynthesis</keyword>
<keyword evidence="3" id="KW-0963">Cytoplasm</keyword>
<protein>
    <recommendedName>
        <fullName evidence="10">glycogenin glucosyltransferase</fullName>
        <ecNumber evidence="10">2.4.1.186</ecNumber>
    </recommendedName>
</protein>
<evidence type="ECO:0000256" key="8">
    <source>
        <dbReference type="ARBA" id="ARBA00023211"/>
    </source>
</evidence>
<dbReference type="CDD" id="cd02537">
    <property type="entry name" value="GT8_Glycogenin"/>
    <property type="match status" value="1"/>
</dbReference>
<gene>
    <name evidence="15" type="ORF">K431DRAFT_287796</name>
</gene>
<comment type="subcellular location">
    <subcellularLocation>
        <location evidence="2">Cytoplasm</location>
    </subcellularLocation>
</comment>
<keyword evidence="4" id="KW-0808">Transferase</keyword>
<accession>A0A9P4Q529</accession>
<dbReference type="Gene3D" id="3.90.550.10">
    <property type="entry name" value="Spore Coat Polysaccharide Biosynthesis Protein SpsA, Chain A"/>
    <property type="match status" value="1"/>
</dbReference>
<comment type="cofactor">
    <cofactor evidence="1">
        <name>Mn(2+)</name>
        <dbReference type="ChEBI" id="CHEBI:29035"/>
    </cofactor>
</comment>
<dbReference type="SUPFAM" id="SSF53448">
    <property type="entry name" value="Nucleotide-diphospho-sugar transferases"/>
    <property type="match status" value="1"/>
</dbReference>
<dbReference type="InterPro" id="IPR050587">
    <property type="entry name" value="GNT1/Glycosyltrans_8"/>
</dbReference>
<evidence type="ECO:0000256" key="6">
    <source>
        <dbReference type="ARBA" id="ARBA00023056"/>
    </source>
</evidence>
<evidence type="ECO:0000256" key="7">
    <source>
        <dbReference type="ARBA" id="ARBA00023180"/>
    </source>
</evidence>
<sequence>MASSEDVYCTLVMTDAYLPGAAVLSHSLRDAGTKYKLACLVALDALRNSTINELHKLYDYVLPVERIPTPNPAALYLMGRPDLMFTFSKINLWRQTQFRRIVYLDADVVALRAPDELFEKDLGSAGLAAVSDVGWPDIFNTGVLVLSPNMGEYQALRTQCASGDSFDGADQGLLNQAFEHRDWRRLPFTYNCTPSASYQYEPAYRYFKRNISLVHFIGEQKPWQKSRDETGGTGAYRELLGRWWGVYDRHFGVYPQEYTNTGIPYPVTAPKENPVEAQVNRQQHQEASLAATGYPLDTPAAPAPSQHSDSHPPPEALATTTEAPFTEPGERAEEIQHGNIEPTPTVQQRRFSAPMMEWDATRYAPPITSKPEAANFPTDQYQFNDDPEPFRPPQNYPEAPKDMWYKVPDEPPRPQEKPKPIFPWEEREATKPTRRFIEDEVPPSPPKVESPPDLSFGADEFEVSADDKNVTPVTPTIQLNDQTAWQAFGAVNKNAWDEVVGIEDYVRALTKSSRNKAKVQVITPNPAPPENTPIPTANARDQHILSPANEPDPDDLERAVARRRESILVTDFPTATERPSLPVTPAPIRRNTFWGGERDDSGNLPAAEGVPDQANWDPNFQLETLRRSSLVGPGDLRLRTQKQIPDRQMPATAATIPEESAPDEGAMTPPAGDMADFGGVPEKIASDGDGLLGNAGAEGAGKITTPPAGDMIDPIFVAAGKSDGAGVGIGGANGGGVALPEK</sequence>
<feature type="region of interest" description="Disordered" evidence="14">
    <location>
        <begin position="429"/>
        <end position="458"/>
    </location>
</feature>
<evidence type="ECO:0000256" key="9">
    <source>
        <dbReference type="ARBA" id="ARBA00038162"/>
    </source>
</evidence>
<comment type="function">
    <text evidence="13">Self-glucosylating initiator of glycogen synthesis. It catalyzes the formation of a short alpha (1,4)-glucosyl chain covalently attached via a glucose 1-O-tyrosyl linkage to internal tyrosine residues and these chains act as primers for the elongation reaction catalyzed by glycogen synthase.</text>
</comment>
<evidence type="ECO:0000256" key="2">
    <source>
        <dbReference type="ARBA" id="ARBA00004496"/>
    </source>
</evidence>
<keyword evidence="7" id="KW-0325">Glycoprotein</keyword>
<evidence type="ECO:0000256" key="11">
    <source>
        <dbReference type="ARBA" id="ARBA00050886"/>
    </source>
</evidence>
<dbReference type="GO" id="GO:0046872">
    <property type="term" value="F:metal ion binding"/>
    <property type="evidence" value="ECO:0007669"/>
    <property type="project" value="UniProtKB-KW"/>
</dbReference>
<evidence type="ECO:0000256" key="1">
    <source>
        <dbReference type="ARBA" id="ARBA00001936"/>
    </source>
</evidence>
<dbReference type="AlphaFoldDB" id="A0A9P4Q529"/>
<evidence type="ECO:0000256" key="3">
    <source>
        <dbReference type="ARBA" id="ARBA00022490"/>
    </source>
</evidence>
<feature type="compositionally biased region" description="Basic and acidic residues" evidence="14">
    <location>
        <begin position="429"/>
        <end position="438"/>
    </location>
</feature>
<comment type="catalytic activity">
    <reaction evidence="11">
        <text>[1,4-alpha-D-glucosyl](n)-L-tyrosyl-[glycogenin] + UDP-alpha-D-glucose = [1,4-alpha-D-glucosyl](n+1)-L-tyrosyl-[glycogenin] + UDP + H(+)</text>
        <dbReference type="Rhea" id="RHEA:56560"/>
        <dbReference type="Rhea" id="RHEA-COMP:14606"/>
        <dbReference type="Rhea" id="RHEA-COMP:14607"/>
        <dbReference type="ChEBI" id="CHEBI:15378"/>
        <dbReference type="ChEBI" id="CHEBI:58223"/>
        <dbReference type="ChEBI" id="CHEBI:58885"/>
        <dbReference type="ChEBI" id="CHEBI:140574"/>
        <dbReference type="EC" id="2.4.1.186"/>
    </reaction>
</comment>
<dbReference type="OrthoDB" id="2014201at2759"/>
<proteinExistence type="inferred from homology"/>
<dbReference type="EC" id="2.4.1.186" evidence="10"/>
<evidence type="ECO:0000313" key="16">
    <source>
        <dbReference type="Proteomes" id="UP000799441"/>
    </source>
</evidence>
<keyword evidence="8" id="KW-0464">Manganese</keyword>
<organism evidence="15 16">
    <name type="scientific">Polychaeton citri CBS 116435</name>
    <dbReference type="NCBI Taxonomy" id="1314669"/>
    <lineage>
        <taxon>Eukaryota</taxon>
        <taxon>Fungi</taxon>
        <taxon>Dikarya</taxon>
        <taxon>Ascomycota</taxon>
        <taxon>Pezizomycotina</taxon>
        <taxon>Dothideomycetes</taxon>
        <taxon>Dothideomycetidae</taxon>
        <taxon>Capnodiales</taxon>
        <taxon>Capnodiaceae</taxon>
        <taxon>Polychaeton</taxon>
    </lineage>
</organism>
<evidence type="ECO:0000313" key="15">
    <source>
        <dbReference type="EMBL" id="KAF2718294.1"/>
    </source>
</evidence>
<dbReference type="GO" id="GO:0005737">
    <property type="term" value="C:cytoplasm"/>
    <property type="evidence" value="ECO:0007669"/>
    <property type="project" value="UniProtKB-SubCell"/>
</dbReference>
<feature type="region of interest" description="Disordered" evidence="14">
    <location>
        <begin position="673"/>
        <end position="692"/>
    </location>
</feature>